<accession>A0A9J7MMF9</accession>
<gene>
    <name evidence="2 3" type="primary">LOC118413342</name>
</gene>
<keyword evidence="1" id="KW-1185">Reference proteome</keyword>
<dbReference type="RefSeq" id="XP_035672575.1">
    <property type="nucleotide sequence ID" value="XM_035816682.1"/>
</dbReference>
<evidence type="ECO:0000313" key="1">
    <source>
        <dbReference type="Proteomes" id="UP000001554"/>
    </source>
</evidence>
<protein>
    <submittedName>
        <fullName evidence="2 3">Uncharacterized protein LOC118413342 isoform X5</fullName>
    </submittedName>
</protein>
<proteinExistence type="predicted"/>
<dbReference type="Proteomes" id="UP000001554">
    <property type="component" value="Chromosome 4"/>
</dbReference>
<evidence type="ECO:0000313" key="2">
    <source>
        <dbReference type="RefSeq" id="XP_035672575.1"/>
    </source>
</evidence>
<evidence type="ECO:0000313" key="3">
    <source>
        <dbReference type="RefSeq" id="XP_035672576.1"/>
    </source>
</evidence>
<dbReference type="RefSeq" id="XP_035672576.1">
    <property type="nucleotide sequence ID" value="XM_035816683.1"/>
</dbReference>
<reference evidence="2 3" key="2">
    <citation type="submission" date="2025-04" db="UniProtKB">
        <authorList>
            <consortium name="RefSeq"/>
        </authorList>
    </citation>
    <scope>IDENTIFICATION</scope>
    <source>
        <strain evidence="2 3">S238N-H82</strain>
        <tissue evidence="2 3">Testes</tissue>
    </source>
</reference>
<reference evidence="1" key="1">
    <citation type="journal article" date="2020" name="Nat. Ecol. Evol.">
        <title>Deeply conserved synteny resolves early events in vertebrate evolution.</title>
        <authorList>
            <person name="Simakov O."/>
            <person name="Marletaz F."/>
            <person name="Yue J.X."/>
            <person name="O'Connell B."/>
            <person name="Jenkins J."/>
            <person name="Brandt A."/>
            <person name="Calef R."/>
            <person name="Tung C.H."/>
            <person name="Huang T.K."/>
            <person name="Schmutz J."/>
            <person name="Satoh N."/>
            <person name="Yu J.K."/>
            <person name="Putnam N.H."/>
            <person name="Green R.E."/>
            <person name="Rokhsar D.S."/>
        </authorList>
    </citation>
    <scope>NUCLEOTIDE SEQUENCE [LARGE SCALE GENOMIC DNA]</scope>
    <source>
        <strain evidence="1">S238N-H82</strain>
    </source>
</reference>
<name>A0A9J7MMF9_BRAFL</name>
<dbReference type="AlphaFoldDB" id="A0A9J7MMF9"/>
<dbReference type="GeneID" id="118413342"/>
<sequence>MDTFLNDLSAYAEYDGTPLADLPNTDRITIRPDEHWALTYTDPQSPGVTTALFLPETRNFDPNVGLPDELPGYAIEAIRERYPLFYERYLSDLETNYANSRTDMEFDDTTYGPDADGAYPQRTDVGGGFALERIGTAHDRLAMTYPLEVGTGRSTNESYYIEAGIEYGAFTRLWVGQFHVQAERNGTLLFCTKLNVMSFNANLGDTKMYCMRGRTKEKCNFLRTYVYVSRS</sequence>
<organism evidence="1 2">
    <name type="scientific">Branchiostoma floridae</name>
    <name type="common">Florida lancelet</name>
    <name type="synonym">Amphioxus</name>
    <dbReference type="NCBI Taxonomy" id="7739"/>
    <lineage>
        <taxon>Eukaryota</taxon>
        <taxon>Metazoa</taxon>
        <taxon>Chordata</taxon>
        <taxon>Cephalochordata</taxon>
        <taxon>Leptocardii</taxon>
        <taxon>Amphioxiformes</taxon>
        <taxon>Branchiostomatidae</taxon>
        <taxon>Branchiostoma</taxon>
    </lineage>
</organism>